<sequence length="91" mass="10483">MANSSDSSRDSLEYFDAQRAFPRSRQASHDDEKAKIASSSAPLSMLLIPSLKEVRTKWCYIFSFTFTMLFSMEMILTFFCTKSIICFRTNV</sequence>
<keyword evidence="3" id="KW-1185">Reference proteome</keyword>
<evidence type="ECO:0000313" key="2">
    <source>
        <dbReference type="EMBL" id="GKV47219.1"/>
    </source>
</evidence>
<dbReference type="Proteomes" id="UP001054252">
    <property type="component" value="Unassembled WGS sequence"/>
</dbReference>
<organism evidence="2 3">
    <name type="scientific">Rubroshorea leprosula</name>
    <dbReference type="NCBI Taxonomy" id="152421"/>
    <lineage>
        <taxon>Eukaryota</taxon>
        <taxon>Viridiplantae</taxon>
        <taxon>Streptophyta</taxon>
        <taxon>Embryophyta</taxon>
        <taxon>Tracheophyta</taxon>
        <taxon>Spermatophyta</taxon>
        <taxon>Magnoliopsida</taxon>
        <taxon>eudicotyledons</taxon>
        <taxon>Gunneridae</taxon>
        <taxon>Pentapetalae</taxon>
        <taxon>rosids</taxon>
        <taxon>malvids</taxon>
        <taxon>Malvales</taxon>
        <taxon>Dipterocarpaceae</taxon>
        <taxon>Rubroshorea</taxon>
    </lineage>
</organism>
<keyword evidence="1" id="KW-0472">Membrane</keyword>
<name>A0AAV5MDD7_9ROSI</name>
<evidence type="ECO:0000256" key="1">
    <source>
        <dbReference type="SAM" id="Phobius"/>
    </source>
</evidence>
<dbReference type="AlphaFoldDB" id="A0AAV5MDD7"/>
<reference evidence="2 3" key="1">
    <citation type="journal article" date="2021" name="Commun. Biol.">
        <title>The genome of Shorea leprosula (Dipterocarpaceae) highlights the ecological relevance of drought in aseasonal tropical rainforests.</title>
        <authorList>
            <person name="Ng K.K.S."/>
            <person name="Kobayashi M.J."/>
            <person name="Fawcett J.A."/>
            <person name="Hatakeyama M."/>
            <person name="Paape T."/>
            <person name="Ng C.H."/>
            <person name="Ang C.C."/>
            <person name="Tnah L.H."/>
            <person name="Lee C.T."/>
            <person name="Nishiyama T."/>
            <person name="Sese J."/>
            <person name="O'Brien M.J."/>
            <person name="Copetti D."/>
            <person name="Mohd Noor M.I."/>
            <person name="Ong R.C."/>
            <person name="Putra M."/>
            <person name="Sireger I.Z."/>
            <person name="Indrioko S."/>
            <person name="Kosugi Y."/>
            <person name="Izuno A."/>
            <person name="Isagi Y."/>
            <person name="Lee S.L."/>
            <person name="Shimizu K.K."/>
        </authorList>
    </citation>
    <scope>NUCLEOTIDE SEQUENCE [LARGE SCALE GENOMIC DNA]</scope>
    <source>
        <strain evidence="2">214</strain>
    </source>
</reference>
<feature type="transmembrane region" description="Helical" evidence="1">
    <location>
        <begin position="58"/>
        <end position="79"/>
    </location>
</feature>
<comment type="caution">
    <text evidence="2">The sequence shown here is derived from an EMBL/GenBank/DDBJ whole genome shotgun (WGS) entry which is preliminary data.</text>
</comment>
<accession>A0AAV5MDD7</accession>
<gene>
    <name evidence="2" type="ORF">SLEP1_g54136</name>
</gene>
<protein>
    <submittedName>
        <fullName evidence="2">Uncharacterized protein</fullName>
    </submittedName>
</protein>
<dbReference type="EMBL" id="BPVZ01000223">
    <property type="protein sequence ID" value="GKV47219.1"/>
    <property type="molecule type" value="Genomic_DNA"/>
</dbReference>
<proteinExistence type="predicted"/>
<evidence type="ECO:0000313" key="3">
    <source>
        <dbReference type="Proteomes" id="UP001054252"/>
    </source>
</evidence>
<keyword evidence="1" id="KW-1133">Transmembrane helix</keyword>
<keyword evidence="1" id="KW-0812">Transmembrane</keyword>